<dbReference type="PANTHER" id="PTHR21512">
    <property type="entry name" value="TRAFFICKING PROTEIN PARTICLE COMPLEX SUBUNIT 9"/>
    <property type="match status" value="1"/>
</dbReference>
<keyword evidence="9" id="KW-1185">Reference proteome</keyword>
<feature type="domain" description="Trs120/TRAPPC9 N-terminal" evidence="4">
    <location>
        <begin position="3"/>
        <end position="374"/>
    </location>
</feature>
<dbReference type="eggNOG" id="KOG1953">
    <property type="taxonomic scope" value="Eukaryota"/>
</dbReference>
<reference evidence="8 9" key="2">
    <citation type="journal article" date="2012" name="PLoS Pathog.">
        <title>Diverse lifestyles and strategies of plant pathogenesis encoded in the genomes of eighteen Dothideomycetes fungi.</title>
        <authorList>
            <person name="Ohm R.A."/>
            <person name="Feau N."/>
            <person name="Henrissat B."/>
            <person name="Schoch C.L."/>
            <person name="Horwitz B.A."/>
            <person name="Barry K.W."/>
            <person name="Condon B.J."/>
            <person name="Copeland A.C."/>
            <person name="Dhillon B."/>
            <person name="Glaser F."/>
            <person name="Hesse C.N."/>
            <person name="Kosti I."/>
            <person name="LaButti K."/>
            <person name="Lindquist E.A."/>
            <person name="Lucas S."/>
            <person name="Salamov A.A."/>
            <person name="Bradshaw R.E."/>
            <person name="Ciuffetti L."/>
            <person name="Hamelin R.C."/>
            <person name="Kema G.H.J."/>
            <person name="Lawrence C."/>
            <person name="Scott J.A."/>
            <person name="Spatafora J.W."/>
            <person name="Turgeon B.G."/>
            <person name="de Wit P.J.G.M."/>
            <person name="Zhong S."/>
            <person name="Goodwin S.B."/>
            <person name="Grigoriev I.V."/>
        </authorList>
    </citation>
    <scope>NUCLEOTIDE SEQUENCE [LARGE SCALE GENOMIC DNA]</scope>
    <source>
        <strain evidence="9">NZE10 / CBS 128990</strain>
    </source>
</reference>
<evidence type="ECO:0000256" key="2">
    <source>
        <dbReference type="ARBA" id="ARBA00023034"/>
    </source>
</evidence>
<dbReference type="Pfam" id="PF26251">
    <property type="entry name" value="TPR_TRAPPC9-Trs120"/>
    <property type="match status" value="1"/>
</dbReference>
<feature type="compositionally biased region" description="Polar residues" evidence="3">
    <location>
        <begin position="192"/>
        <end position="205"/>
    </location>
</feature>
<feature type="compositionally biased region" description="Polar residues" evidence="3">
    <location>
        <begin position="286"/>
        <end position="299"/>
    </location>
</feature>
<evidence type="ECO:0000259" key="7">
    <source>
        <dbReference type="Pfam" id="PF26283"/>
    </source>
</evidence>
<dbReference type="InterPro" id="IPR058564">
    <property type="entry name" value="TPR_TRAPPC9_Trs120"/>
</dbReference>
<name>N1PW90_DOTSN</name>
<dbReference type="Pfam" id="PF26283">
    <property type="entry name" value="Ig_TRAPPC9-Trs120_4th"/>
    <property type="match status" value="1"/>
</dbReference>
<accession>N1PW90</accession>
<proteinExistence type="predicted"/>
<evidence type="ECO:0000259" key="4">
    <source>
        <dbReference type="Pfam" id="PF08626"/>
    </source>
</evidence>
<reference evidence="9" key="1">
    <citation type="journal article" date="2012" name="PLoS Genet.">
        <title>The genomes of the fungal plant pathogens Cladosporium fulvum and Dothistroma septosporum reveal adaptation to different hosts and lifestyles but also signatures of common ancestry.</title>
        <authorList>
            <person name="de Wit P.J.G.M."/>
            <person name="van der Burgt A."/>
            <person name="Oekmen B."/>
            <person name="Stergiopoulos I."/>
            <person name="Abd-Elsalam K.A."/>
            <person name="Aerts A.L."/>
            <person name="Bahkali A.H."/>
            <person name="Beenen H.G."/>
            <person name="Chettri P."/>
            <person name="Cox M.P."/>
            <person name="Datema E."/>
            <person name="de Vries R.P."/>
            <person name="Dhillon B."/>
            <person name="Ganley A.R."/>
            <person name="Griffiths S.A."/>
            <person name="Guo Y."/>
            <person name="Hamelin R.C."/>
            <person name="Henrissat B."/>
            <person name="Kabir M.S."/>
            <person name="Jashni M.K."/>
            <person name="Kema G."/>
            <person name="Klaubauf S."/>
            <person name="Lapidus A."/>
            <person name="Levasseur A."/>
            <person name="Lindquist E."/>
            <person name="Mehrabi R."/>
            <person name="Ohm R.A."/>
            <person name="Owen T.J."/>
            <person name="Salamov A."/>
            <person name="Schwelm A."/>
            <person name="Schijlen E."/>
            <person name="Sun H."/>
            <person name="van den Burg H.A."/>
            <person name="van Ham R.C.H.J."/>
            <person name="Zhang S."/>
            <person name="Goodwin S.B."/>
            <person name="Grigoriev I.V."/>
            <person name="Collemare J."/>
            <person name="Bradshaw R.E."/>
        </authorList>
    </citation>
    <scope>NUCLEOTIDE SEQUENCE [LARGE SCALE GENOMIC DNA]</scope>
    <source>
        <strain evidence="9">NZE10 / CBS 128990</strain>
    </source>
</reference>
<keyword evidence="2" id="KW-0333">Golgi apparatus</keyword>
<dbReference type="OrthoDB" id="27962at2759"/>
<evidence type="ECO:0000259" key="6">
    <source>
        <dbReference type="Pfam" id="PF26254"/>
    </source>
</evidence>
<dbReference type="Pfam" id="PF08626">
    <property type="entry name" value="TRAPPC9-Trs120"/>
    <property type="match status" value="1"/>
</dbReference>
<feature type="compositionally biased region" description="Polar residues" evidence="3">
    <location>
        <begin position="216"/>
        <end position="232"/>
    </location>
</feature>
<evidence type="ECO:0000313" key="9">
    <source>
        <dbReference type="Proteomes" id="UP000016933"/>
    </source>
</evidence>
<evidence type="ECO:0000259" key="5">
    <source>
        <dbReference type="Pfam" id="PF26251"/>
    </source>
</evidence>
<evidence type="ECO:0000313" key="8">
    <source>
        <dbReference type="EMBL" id="EME47642.1"/>
    </source>
</evidence>
<feature type="domain" description="Trs120/TRAPPC9 first Ig-like" evidence="6">
    <location>
        <begin position="718"/>
        <end position="880"/>
    </location>
</feature>
<dbReference type="PANTHER" id="PTHR21512:SF5">
    <property type="entry name" value="TRAFFICKING PROTEIN PARTICLE COMPLEX SUBUNIT 9"/>
    <property type="match status" value="1"/>
</dbReference>
<dbReference type="EMBL" id="KB446536">
    <property type="protein sequence ID" value="EME47642.1"/>
    <property type="molecule type" value="Genomic_DNA"/>
</dbReference>
<comment type="subcellular location">
    <subcellularLocation>
        <location evidence="1">Golgi apparatus</location>
    </subcellularLocation>
</comment>
<dbReference type="OMA" id="EGFWYRE"/>
<evidence type="ECO:0000256" key="3">
    <source>
        <dbReference type="SAM" id="MobiDB-lite"/>
    </source>
</evidence>
<protein>
    <submittedName>
        <fullName evidence="8">Uncharacterized protein</fullName>
    </submittedName>
</protein>
<evidence type="ECO:0000256" key="1">
    <source>
        <dbReference type="ARBA" id="ARBA00004555"/>
    </source>
</evidence>
<organism evidence="8 9">
    <name type="scientific">Dothistroma septosporum (strain NZE10 / CBS 128990)</name>
    <name type="common">Red band needle blight fungus</name>
    <name type="synonym">Mycosphaerella pini</name>
    <dbReference type="NCBI Taxonomy" id="675120"/>
    <lineage>
        <taxon>Eukaryota</taxon>
        <taxon>Fungi</taxon>
        <taxon>Dikarya</taxon>
        <taxon>Ascomycota</taxon>
        <taxon>Pezizomycotina</taxon>
        <taxon>Dothideomycetes</taxon>
        <taxon>Dothideomycetidae</taxon>
        <taxon>Mycosphaerellales</taxon>
        <taxon>Mycosphaerellaceae</taxon>
        <taxon>Dothistroma</taxon>
    </lineage>
</organism>
<dbReference type="InterPro" id="IPR058568">
    <property type="entry name" value="Ig_TRAPPC9_Trs120_4th"/>
</dbReference>
<dbReference type="STRING" id="675120.N1PW90"/>
<dbReference type="InterPro" id="IPR058563">
    <property type="entry name" value="Trs120_TRAPPC9_N"/>
</dbReference>
<dbReference type="InterPro" id="IPR058565">
    <property type="entry name" value="Ig_TRAPPC9_Trs120_1st"/>
</dbReference>
<dbReference type="Proteomes" id="UP000016933">
    <property type="component" value="Unassembled WGS sequence"/>
</dbReference>
<dbReference type="Pfam" id="PF26254">
    <property type="entry name" value="Ig_TRAPPC9-Trs120_1st"/>
    <property type="match status" value="1"/>
</dbReference>
<dbReference type="GO" id="GO:0005802">
    <property type="term" value="C:trans-Golgi network"/>
    <property type="evidence" value="ECO:0007669"/>
    <property type="project" value="TreeGrafter"/>
</dbReference>
<feature type="domain" description="Trs120/TRAPPC9 TPR region" evidence="5">
    <location>
        <begin position="410"/>
        <end position="702"/>
    </location>
</feature>
<dbReference type="Pfam" id="PF26280">
    <property type="entry name" value="Ig_TRAPPC9-Trs120_2nd"/>
    <property type="match status" value="1"/>
</dbReference>
<dbReference type="InterPro" id="IPR013935">
    <property type="entry name" value="Trs120_TRAPPC9"/>
</dbReference>
<sequence>MDPFSPVAPAHVRVLVLPVGDIERQRFLRLLQRLQAETSIIPLTDVEQKTQDDGFFLSPTLSPRGSLLYRFSSAVPSEQHQQLSPFELFRDPLLVVGVVDGVQGTAEDGAEELDRAVAYLKERHPRVVHRQLIALKEAGEKASTDVTNTVDVFNVRDDNDPSLRSAVCELSARFLVEFSTYAKAVHATPTIQTPGQTARSLQRTTSLREGEKRLSSGRSTPDQSVDLSSPTDEGSPASAPSSRAPPLPATSFDQIPSANLASARPESRSSGPTTKVKSGARAPSQDRVSVQGFGSNTSQEKARLRGKARVGIVHGSIHMLAGQWSEALRIMLDHTIALRKLSDHLWYAKGLENMMVCMILLAWSGVDFSVPSICDPVADRSTSANTARIAAETRAAAEGTKQQLQLFRLSAAIPELTRLILSLYRSTEGALELPLIAVAEATVRVSKLLTGLNAVQGHATPGMLRLLIVGQSNSCENPASSTTTTKRTSSLASPKLSKAAIADILAQALPSEDDGISAGDSIRLLAAVASSYSSLGMTRKKAITIRELVGRLTSALNQARKLGAAEMGIHPAASLSVDTGADTLFAMAEESSGIKDLMTDVAAIYGAQLDAQRQVDDTFCQVVQLFGSRALQLDLLRQLAGFCEASPDPQGVLWLTSSLLRTAGPNAAVDGVPFKLAVNAFSREEQMHYATVIHRTVALSKHFGLADARAVYWDPFLVRGVEIQHLKGPLAVIDRSKLSSADLTGQVRPGNPLLYDPNASRPGTAVEPVSLLVQDEACDCLVTLQNPFDIPVDIEELALVTEGVELSCQHEPATLGPLRFQQVQLTITPNTTGYLKVTGCRIKMQGCQSQVFPVVDKAWSSRAPQTVKALGLEAVPAQRPPESRHDVGSIGVVTGTVSATVIGALPTLLHDRASALDTSIMLLEGENRSLDIVLSNNSDMAACVFEISDTAKIVSQEEPSSADGTPETPTIDAATESKSQQTVLEPGDTTVFKLQLNGKAGVSVTQVNFFYCANGSGHPRSSRVVSVPISMTVNAALQLHNLEVTPAQGEIQDALLVSFDVRNAWPRSIYYTCTFDNGTAPKTQIVNEDDVKTPITPGEVRRVHLIVPQLNRDDAADADDSKIVQARFLNRLHLRWEVDERKGVADVHGLSLSPDSMALVRIRPVRLSAAAQHMQYRVGGFVGIQVKLTNQSKSKTGPLLVRLLPRGPDVGHNERRMAVAGTLQRIVPPLNHDAESVVDFIMCPLLAGTLELDAMVQPARIGPYASANQWYSSRALSLEIEAR</sequence>
<feature type="region of interest" description="Disordered" evidence="3">
    <location>
        <begin position="192"/>
        <end position="303"/>
    </location>
</feature>
<gene>
    <name evidence="8" type="ORF">DOTSEDRAFT_69558</name>
</gene>
<dbReference type="HOGENOM" id="CLU_002231_0_0_1"/>
<feature type="domain" description="Trs120/TRAPPC9 fourth Ig-like" evidence="7">
    <location>
        <begin position="1171"/>
        <end position="1277"/>
    </location>
</feature>
<feature type="region of interest" description="Disordered" evidence="3">
    <location>
        <begin position="956"/>
        <end position="980"/>
    </location>
</feature>